<dbReference type="Pfam" id="PF01048">
    <property type="entry name" value="PNP_UDP_1"/>
    <property type="match status" value="1"/>
</dbReference>
<dbReference type="InterPro" id="IPR000845">
    <property type="entry name" value="Nucleoside_phosphorylase_d"/>
</dbReference>
<name>A0A5K1U4L0_ENTHI</name>
<reference evidence="2 3" key="1">
    <citation type="submission" date="2016-05" db="EMBL/GenBank/DDBJ databases">
        <title>First whole genome sequencing of Entamoeba histolytica HM1:IMSS-clone-6.</title>
        <authorList>
            <person name="Mukherjee Avik.K."/>
            <person name="Izumyama S."/>
            <person name="Nakada-Tsukui K."/>
            <person name="Nozaki T."/>
        </authorList>
    </citation>
    <scope>NUCLEOTIDE SEQUENCE [LARGE SCALE GENOMIC DNA]</scope>
    <source>
        <strain evidence="2 3">HM1:IMSS clone 6</strain>
    </source>
</reference>
<dbReference type="GO" id="GO:0006218">
    <property type="term" value="P:uridine catabolic process"/>
    <property type="evidence" value="ECO:0007669"/>
    <property type="project" value="TreeGrafter"/>
</dbReference>
<dbReference type="VEuPathDB" id="AmoebaDB:EHI7A_113680"/>
<dbReference type="PANTHER" id="PTHR43691">
    <property type="entry name" value="URIDINE PHOSPHORYLASE"/>
    <property type="match status" value="1"/>
</dbReference>
<protein>
    <submittedName>
        <fullName evidence="2">Purine nucleoside phosphorylase putative</fullName>
    </submittedName>
</protein>
<comment type="caution">
    <text evidence="2">The sequence shown here is derived from an EMBL/GenBank/DDBJ whole genome shotgun (WGS) entry which is preliminary data.</text>
</comment>
<dbReference type="VEuPathDB" id="AmoebaDB:KM1_194590"/>
<dbReference type="VEuPathDB" id="AmoebaDB:EHI_200080"/>
<dbReference type="VEuPathDB" id="AmoebaDB:EHI5A_160690"/>
<dbReference type="AlphaFoldDB" id="A0A5K1U4L0"/>
<dbReference type="PANTHER" id="PTHR43691:SF15">
    <property type="entry name" value="PHOSPHORYLASE, PUTATIVE-RELATED"/>
    <property type="match status" value="1"/>
</dbReference>
<evidence type="ECO:0000313" key="2">
    <source>
        <dbReference type="EMBL" id="GAT97539.1"/>
    </source>
</evidence>
<dbReference type="InterPro" id="IPR035994">
    <property type="entry name" value="Nucleoside_phosphorylase_sf"/>
</dbReference>
<organism evidence="2 3">
    <name type="scientific">Entamoeba histolytica</name>
    <dbReference type="NCBI Taxonomy" id="5759"/>
    <lineage>
        <taxon>Eukaryota</taxon>
        <taxon>Amoebozoa</taxon>
        <taxon>Evosea</taxon>
        <taxon>Archamoebae</taxon>
        <taxon>Mastigamoebida</taxon>
        <taxon>Entamoebidae</taxon>
        <taxon>Entamoeba</taxon>
    </lineage>
</organism>
<gene>
    <name evidence="2" type="ORF">CL6EHI_200080</name>
</gene>
<accession>A0A5K1U4L0</accession>
<feature type="domain" description="Nucleoside phosphorylase" evidence="1">
    <location>
        <begin position="31"/>
        <end position="284"/>
    </location>
</feature>
<evidence type="ECO:0000259" key="1">
    <source>
        <dbReference type="Pfam" id="PF01048"/>
    </source>
</evidence>
<sequence length="318" mass="34754">MCANINEATLPAKNGVIYHLQVTANDVANNIIMVGDPERVPKIAELVFDKSKDIFRKDHRGLCVMTGYTIGDGMRLSVITHGMGTGSAEIVLNEVLALKAIDINSRTPIEVKEPVNIIRIGTSGALQSSTKLGTTIITKYSIGLDNTGLFYDIPPQSPQIVKLENIVDDLFNKGAANTCRYKGGIHAYASQPDPRMVDALVRASEKNKLLHKLGITTTVPGFFNCQGRLLFEELPETVESIDKLLCFDFDGVQPENLEMEISILSLISSGLKWVRFGAMCMAIANRRLNTFASDVESSLDPTVLTAVDALREMSKIPL</sequence>
<dbReference type="SUPFAM" id="SSF53167">
    <property type="entry name" value="Purine and uridine phosphorylases"/>
    <property type="match status" value="1"/>
</dbReference>
<dbReference type="GO" id="GO:0004850">
    <property type="term" value="F:uridine phosphorylase activity"/>
    <property type="evidence" value="ECO:0007669"/>
    <property type="project" value="TreeGrafter"/>
</dbReference>
<proteinExistence type="predicted"/>
<dbReference type="EMBL" id="BDEQ01000001">
    <property type="protein sequence ID" value="GAT97539.1"/>
    <property type="molecule type" value="Genomic_DNA"/>
</dbReference>
<dbReference type="VEuPathDB" id="AmoebaDB:EHI8A_123510"/>
<dbReference type="CDD" id="cd00436">
    <property type="entry name" value="UP_TbUP-like"/>
    <property type="match status" value="1"/>
</dbReference>
<dbReference type="Proteomes" id="UP000078387">
    <property type="component" value="Unassembled WGS sequence"/>
</dbReference>
<dbReference type="GO" id="GO:0005829">
    <property type="term" value="C:cytosol"/>
    <property type="evidence" value="ECO:0007669"/>
    <property type="project" value="TreeGrafter"/>
</dbReference>
<dbReference type="Gene3D" id="3.40.50.1580">
    <property type="entry name" value="Nucleoside phosphorylase domain"/>
    <property type="match status" value="1"/>
</dbReference>
<dbReference type="OMA" id="FEMEISI"/>
<evidence type="ECO:0000313" key="3">
    <source>
        <dbReference type="Proteomes" id="UP000078387"/>
    </source>
</evidence>